<name>A0A8H2ZIG8_9SACH</name>
<dbReference type="InterPro" id="IPR028275">
    <property type="entry name" value="CLU_N"/>
</dbReference>
<gene>
    <name evidence="4" type="ORF">KABA2_12S01804</name>
</gene>
<dbReference type="InterPro" id="IPR033646">
    <property type="entry name" value="CLU-central"/>
</dbReference>
<dbReference type="GO" id="GO:0003729">
    <property type="term" value="F:mRNA binding"/>
    <property type="evidence" value="ECO:0007669"/>
    <property type="project" value="TreeGrafter"/>
</dbReference>
<proteinExistence type="predicted"/>
<evidence type="ECO:0000256" key="2">
    <source>
        <dbReference type="SAM" id="MobiDB-lite"/>
    </source>
</evidence>
<dbReference type="Pfam" id="PF13236">
    <property type="entry name" value="CLU"/>
    <property type="match status" value="1"/>
</dbReference>
<dbReference type="PANTHER" id="PTHR12601">
    <property type="entry name" value="EUKARYOTIC TRANSLATION INITIATION FACTOR 3 SUBUNIT EIF-3"/>
    <property type="match status" value="1"/>
</dbReference>
<dbReference type="Pfam" id="PF15044">
    <property type="entry name" value="CLU_N"/>
    <property type="match status" value="1"/>
</dbReference>
<evidence type="ECO:0000313" key="5">
    <source>
        <dbReference type="Proteomes" id="UP000644660"/>
    </source>
</evidence>
<dbReference type="Gene3D" id="1.25.40.10">
    <property type="entry name" value="Tetratricopeptide repeat domain"/>
    <property type="match status" value="2"/>
</dbReference>
<dbReference type="InterPro" id="IPR023231">
    <property type="entry name" value="GSKIP_dom_sf"/>
</dbReference>
<keyword evidence="5" id="KW-1185">Reference proteome</keyword>
<dbReference type="PROSITE" id="PS51823">
    <property type="entry name" value="CLU"/>
    <property type="match status" value="1"/>
</dbReference>
<dbReference type="InterPro" id="IPR011990">
    <property type="entry name" value="TPR-like_helical_dom_sf"/>
</dbReference>
<keyword evidence="1" id="KW-0963">Cytoplasm</keyword>
<dbReference type="InterPro" id="IPR027523">
    <property type="entry name" value="CLU_prot"/>
</dbReference>
<dbReference type="SUPFAM" id="SSF103107">
    <property type="entry name" value="Hypothetical protein c14orf129, hspc210"/>
    <property type="match status" value="1"/>
</dbReference>
<dbReference type="GeneID" id="64860001"/>
<dbReference type="SUPFAM" id="SSF48452">
    <property type="entry name" value="TPR-like"/>
    <property type="match status" value="1"/>
</dbReference>
<dbReference type="RefSeq" id="XP_041408743.1">
    <property type="nucleotide sequence ID" value="XM_041552809.1"/>
</dbReference>
<reference evidence="4 5" key="1">
    <citation type="submission" date="2020-05" db="EMBL/GenBank/DDBJ databases">
        <authorList>
            <person name="Casaregola S."/>
            <person name="Devillers H."/>
            <person name="Grondin C."/>
        </authorList>
    </citation>
    <scope>NUCLEOTIDE SEQUENCE [LARGE SCALE GENOMIC DNA]</scope>
    <source>
        <strain evidence="4 5">CLIB 1767</strain>
    </source>
</reference>
<evidence type="ECO:0000259" key="3">
    <source>
        <dbReference type="PROSITE" id="PS51823"/>
    </source>
</evidence>
<evidence type="ECO:0000256" key="1">
    <source>
        <dbReference type="ARBA" id="ARBA00022490"/>
    </source>
</evidence>
<dbReference type="GO" id="GO:0005737">
    <property type="term" value="C:cytoplasm"/>
    <property type="evidence" value="ECO:0007669"/>
    <property type="project" value="TreeGrafter"/>
</dbReference>
<dbReference type="GO" id="GO:0048312">
    <property type="term" value="P:intracellular distribution of mitochondria"/>
    <property type="evidence" value="ECO:0007669"/>
    <property type="project" value="TreeGrafter"/>
</dbReference>
<sequence length="1298" mass="146497">MSSTEVNINIKVNIKLPNVHAHHAKKASAQEKLSLQFNKDSKVQTVLDVLAVAKQTKFLTNVQLKHNDAVLNDEQILSELTSAKALEKDIPLEVSVELKPYSFRESLRHAVIVRDLIGFSSETEDNLSEFAVSTGSKYESLNLSEIRQKDPEAEKKRKEEEEKAAAKKEETKEGEDPEKKGHFLDVTDEEKEATAKMVREIFKSQKESSLKQFFSTNSTLITSCVRSLNLSQYNPVPAFYKTKGHLLYLQIVTLEGESLHITATPAGFYVNKSTNSKFDPSLKTKIDDDLDTKSHGHKHESHPTETTFYSLFDLLAAHSKNFTSHIEKLDSKLATMENASYVKPQTAFLHKPWLISSVPSNNGDYSKLQQDYVDNIVNLERNFNDEFQAIKDLPTDAIASRIESERLLAKLIHEFSGVAANGAMLIVQNSMVAMNPDANESEQIFLKDNIFYSYVTDVIGTYSDKGGDAAARAASNQDLLTISILNRINLKDVRYLLTTIVDFGGKRLLAQTPVPGLLGTMGSEVVKDETTGEETLRDLENDIVVSYGYDETTKQIIKDETFDKILGDEFSKVFHLKKNNADDVWFSSQSKGIVGFDKRHYVLDLASTYPVDINFIKENYDNVDAESRYPHRQTLLRPELVEKWWNKKVEDEKDLTMEDAWKQGKFTYNPDAYQIPGVEDKTIDEISDYLNNDVIAGVINDFAEGNVTAPYTGSHLVDTLHRNGINVRYLGKVIKVAQAKLNEQEKQHTDRLDEIKVSNAEHEAWEAAYLEKIQKMIKERQDKINRFVQEGKEVPKELSEGLKLDDNEIRKATKSDPVIVGKDELLPVIGMAYMEIISRALKHIFRTYANELPVAAIPSMVAYFFNLLFGFTYNVAPEVENVDEFYPVSSYAFSSVTRDTLIQSIIKETKLRFRVDLTIETLEKYVSYKNLMIKEISSKFGIQLINKNYFFSKDEFESYKQTQDKKVRSKIVEPATTFSKDDMIIIPLVKSSNYNSILSEEFWGQGTALVAEEKKEDGLTLMAQSIAILEDVKGVVHSDVAEKYLSMATVYSRIGLIPEAIAFCRKACVIYERTDGIDSFELLRALNNLALLELSNESPLNAASIYKRIIEISTIFELKEFHHPITASIFNNLEQVALGTSNMKLTVEVLNNLAEIIVNLDGKDNVAYGFTESRLGNLCASTKEYNAALEHIVHAENVFTKELGSNDHFTVSAKQWINGLTNLLNDLRQQKILKQDQDAADSSPVVPHGKKAHSKKQPASNPKLAEKSVDELLNFIEGDEHKKSSNGSKNQKKKNGKK</sequence>
<feature type="compositionally biased region" description="Basic and acidic residues" evidence="2">
    <location>
        <begin position="146"/>
        <end position="171"/>
    </location>
</feature>
<dbReference type="Pfam" id="PF12807">
    <property type="entry name" value="eIF3_p135"/>
    <property type="match status" value="1"/>
</dbReference>
<dbReference type="EMBL" id="CAEFZW010000012">
    <property type="protein sequence ID" value="CAB4256899.1"/>
    <property type="molecule type" value="Genomic_DNA"/>
</dbReference>
<feature type="region of interest" description="Disordered" evidence="2">
    <location>
        <begin position="143"/>
        <end position="181"/>
    </location>
</feature>
<feature type="domain" description="Clu" evidence="3">
    <location>
        <begin position="354"/>
        <end position="616"/>
    </location>
</feature>
<dbReference type="PANTHER" id="PTHR12601:SF6">
    <property type="entry name" value="CLUSTERED MITOCHONDRIA PROTEIN HOMOLOG"/>
    <property type="match status" value="1"/>
</dbReference>
<accession>A0A8H2ZIG8</accession>
<dbReference type="Proteomes" id="UP000644660">
    <property type="component" value="Unassembled WGS sequence"/>
</dbReference>
<comment type="caution">
    <text evidence="4">The sequence shown here is derived from an EMBL/GenBank/DDBJ whole genome shotgun (WGS) entry which is preliminary data.</text>
</comment>
<dbReference type="Gene3D" id="3.30.2280.10">
    <property type="entry name" value="Hypothetical protein (hspc210)"/>
    <property type="match status" value="1"/>
</dbReference>
<organism evidence="4 5">
    <name type="scientific">Maudiozyma barnettii</name>
    <dbReference type="NCBI Taxonomy" id="61262"/>
    <lineage>
        <taxon>Eukaryota</taxon>
        <taxon>Fungi</taxon>
        <taxon>Dikarya</taxon>
        <taxon>Ascomycota</taxon>
        <taxon>Saccharomycotina</taxon>
        <taxon>Saccharomycetes</taxon>
        <taxon>Saccharomycetales</taxon>
        <taxon>Saccharomycetaceae</taxon>
        <taxon>Maudiozyma</taxon>
    </lineage>
</organism>
<feature type="region of interest" description="Disordered" evidence="2">
    <location>
        <begin position="1234"/>
        <end position="1298"/>
    </location>
</feature>
<protein>
    <recommendedName>
        <fullName evidence="3">Clu domain-containing protein</fullName>
    </recommendedName>
</protein>
<evidence type="ECO:0000313" key="4">
    <source>
        <dbReference type="EMBL" id="CAB4256899.1"/>
    </source>
</evidence>
<dbReference type="InterPro" id="IPR025697">
    <property type="entry name" value="CLU_dom"/>
</dbReference>
<dbReference type="CDD" id="cd15466">
    <property type="entry name" value="CLU-central"/>
    <property type="match status" value="1"/>
</dbReference>